<protein>
    <submittedName>
        <fullName evidence="2">Uncharacterized protein LOC100182664</fullName>
    </submittedName>
</protein>
<proteinExistence type="predicted"/>
<dbReference type="EnsemblMetazoa" id="ASIC014574-RA">
    <property type="protein sequence ID" value="ASIC014574-PA"/>
    <property type="gene ID" value="ASIC014574"/>
</dbReference>
<evidence type="ECO:0000313" key="4">
    <source>
        <dbReference type="Proteomes" id="UP000030765"/>
    </source>
</evidence>
<reference evidence="3" key="2">
    <citation type="submission" date="2020-05" db="UniProtKB">
        <authorList>
            <consortium name="EnsemblMetazoa"/>
        </authorList>
    </citation>
    <scope>IDENTIFICATION</scope>
</reference>
<accession>A0A084W8X2</accession>
<evidence type="ECO:0000256" key="1">
    <source>
        <dbReference type="SAM" id="MobiDB-lite"/>
    </source>
</evidence>
<evidence type="ECO:0000313" key="3">
    <source>
        <dbReference type="EnsemblMetazoa" id="ASIC014574-PA"/>
    </source>
</evidence>
<dbReference type="VEuPathDB" id="VectorBase:ASIC014574"/>
<name>A0A084W8X2_ANOSI</name>
<reference evidence="2 4" key="1">
    <citation type="journal article" date="2014" name="BMC Genomics">
        <title>Genome sequence of Anopheles sinensis provides insight into genetics basis of mosquito competence for malaria parasites.</title>
        <authorList>
            <person name="Zhou D."/>
            <person name="Zhang D."/>
            <person name="Ding G."/>
            <person name="Shi L."/>
            <person name="Hou Q."/>
            <person name="Ye Y."/>
            <person name="Xu Y."/>
            <person name="Zhou H."/>
            <person name="Xiong C."/>
            <person name="Li S."/>
            <person name="Yu J."/>
            <person name="Hong S."/>
            <person name="Yu X."/>
            <person name="Zou P."/>
            <person name="Chen C."/>
            <person name="Chang X."/>
            <person name="Wang W."/>
            <person name="Lv Y."/>
            <person name="Sun Y."/>
            <person name="Ma L."/>
            <person name="Shen B."/>
            <person name="Zhu C."/>
        </authorList>
    </citation>
    <scope>NUCLEOTIDE SEQUENCE [LARGE SCALE GENOMIC DNA]</scope>
</reference>
<dbReference type="EMBL" id="KE525319">
    <property type="protein sequence ID" value="KFB46666.1"/>
    <property type="molecule type" value="Genomic_DNA"/>
</dbReference>
<feature type="region of interest" description="Disordered" evidence="1">
    <location>
        <begin position="1"/>
        <end position="22"/>
    </location>
</feature>
<dbReference type="EMBL" id="ATLV01021521">
    <property type="status" value="NOT_ANNOTATED_CDS"/>
    <property type="molecule type" value="Genomic_DNA"/>
</dbReference>
<sequence>MAVPNFIPNSHRSKGSSGLTFSHRNYEHSQHLDITADGVLEAVQEGEDAHSPISATQNSSAGQCDSFADWAIRSRPQHSLRQLKKHVSFISSQALIGAGFRLSETLDRGT</sequence>
<feature type="compositionally biased region" description="Polar residues" evidence="1">
    <location>
        <begin position="7"/>
        <end position="22"/>
    </location>
</feature>
<organism evidence="2">
    <name type="scientific">Anopheles sinensis</name>
    <name type="common">Mosquito</name>
    <dbReference type="NCBI Taxonomy" id="74873"/>
    <lineage>
        <taxon>Eukaryota</taxon>
        <taxon>Metazoa</taxon>
        <taxon>Ecdysozoa</taxon>
        <taxon>Arthropoda</taxon>
        <taxon>Hexapoda</taxon>
        <taxon>Insecta</taxon>
        <taxon>Pterygota</taxon>
        <taxon>Neoptera</taxon>
        <taxon>Endopterygota</taxon>
        <taxon>Diptera</taxon>
        <taxon>Nematocera</taxon>
        <taxon>Culicoidea</taxon>
        <taxon>Culicidae</taxon>
        <taxon>Anophelinae</taxon>
        <taxon>Anopheles</taxon>
    </lineage>
</organism>
<gene>
    <name evidence="2" type="ORF">ZHAS_00014574</name>
</gene>
<keyword evidence="4" id="KW-1185">Reference proteome</keyword>
<evidence type="ECO:0000313" key="2">
    <source>
        <dbReference type="EMBL" id="KFB46666.1"/>
    </source>
</evidence>
<dbReference type="AlphaFoldDB" id="A0A084W8X2"/>
<dbReference type="Proteomes" id="UP000030765">
    <property type="component" value="Unassembled WGS sequence"/>
</dbReference>